<name>A0ABZ2HQC0_9RHOB</name>
<dbReference type="RefSeq" id="WP_338550299.1">
    <property type="nucleotide sequence ID" value="NZ_CP146069.1"/>
</dbReference>
<keyword evidence="1" id="KW-0472">Membrane</keyword>
<keyword evidence="1" id="KW-1133">Transmembrane helix</keyword>
<dbReference type="EMBL" id="CP146069">
    <property type="protein sequence ID" value="WWR47475.1"/>
    <property type="molecule type" value="Genomic_DNA"/>
</dbReference>
<protein>
    <submittedName>
        <fullName evidence="2">GlsB/YeaQ/YmgE family stress response membrane protein</fullName>
    </submittedName>
</protein>
<accession>A0ABZ2HQC0</accession>
<gene>
    <name evidence="2" type="ORF">RZ517_04670</name>
</gene>
<proteinExistence type="predicted"/>
<dbReference type="Proteomes" id="UP001364156">
    <property type="component" value="Chromosome"/>
</dbReference>
<sequence length="79" mass="8101">MGLIYLVIVGAVAGYFATRMMRIEANPAVTIGIGIAGALVGGFILQGALAVLGLLGGIIGAVIGAFVVIWIYQALQQRK</sequence>
<evidence type="ECO:0000313" key="2">
    <source>
        <dbReference type="EMBL" id="WWR47475.1"/>
    </source>
</evidence>
<feature type="transmembrane region" description="Helical" evidence="1">
    <location>
        <begin position="51"/>
        <end position="72"/>
    </location>
</feature>
<evidence type="ECO:0000256" key="1">
    <source>
        <dbReference type="SAM" id="Phobius"/>
    </source>
</evidence>
<evidence type="ECO:0000313" key="3">
    <source>
        <dbReference type="Proteomes" id="UP001364156"/>
    </source>
</evidence>
<keyword evidence="1" id="KW-0812">Transmembrane</keyword>
<feature type="transmembrane region" description="Helical" evidence="1">
    <location>
        <begin position="28"/>
        <end position="45"/>
    </location>
</feature>
<organism evidence="2 3">
    <name type="scientific">Roseovarius phycicola</name>
    <dbReference type="NCBI Taxonomy" id="3080976"/>
    <lineage>
        <taxon>Bacteria</taxon>
        <taxon>Pseudomonadati</taxon>
        <taxon>Pseudomonadota</taxon>
        <taxon>Alphaproteobacteria</taxon>
        <taxon>Rhodobacterales</taxon>
        <taxon>Roseobacteraceae</taxon>
        <taxon>Roseovarius</taxon>
    </lineage>
</organism>
<keyword evidence="3" id="KW-1185">Reference proteome</keyword>
<reference evidence="2 3" key="1">
    <citation type="submission" date="2023-10" db="EMBL/GenBank/DDBJ databases">
        <title>Roseovarius strain S88 nov., isolated from a marine algae.</title>
        <authorList>
            <person name="Lee M.W."/>
            <person name="Lee J.K."/>
            <person name="Kim J.M."/>
            <person name="Choi D.G."/>
            <person name="Baek J.H."/>
            <person name="Bayburt H."/>
            <person name="Jung J.J."/>
            <person name="Han D.M."/>
            <person name="Jeon C.O."/>
        </authorList>
    </citation>
    <scope>NUCLEOTIDE SEQUENCE [LARGE SCALE GENOMIC DNA]</scope>
    <source>
        <strain evidence="2 3">S88</strain>
    </source>
</reference>